<evidence type="ECO:0000313" key="3">
    <source>
        <dbReference type="Proteomes" id="UP001430065"/>
    </source>
</evidence>
<accession>A0ABS2JQ92</accession>
<sequence length="228" mass="25647">MVTKKILCLANSKKMAGRCIAGRQIVNGTAGPWIRPISDRPTQEVSEYERQYADGTDPRVLDIINVPLVEHQPHACQTENWLLEPHEYWEKVGQASWLEAENFAESPRTLWHNGDHTVHGLNDRVATALADALPQSLHLIRVPAVELRIFAPGANRGVPKRKVQAKFAYNGVNYWISVTDPHLERQYLARENGTYPLGESLVCVSLGEPFEGHRYKLAAAIIQRAQVQ</sequence>
<dbReference type="Proteomes" id="UP001430065">
    <property type="component" value="Unassembled WGS sequence"/>
</dbReference>
<evidence type="ECO:0000259" key="1">
    <source>
        <dbReference type="Pfam" id="PF22557"/>
    </source>
</evidence>
<dbReference type="EMBL" id="JADIKC010000002">
    <property type="protein sequence ID" value="MBM7120218.1"/>
    <property type="molecule type" value="Genomic_DNA"/>
</dbReference>
<name>A0ABS2JQ92_9GAMM</name>
<reference evidence="2 3" key="1">
    <citation type="submission" date="2020-10" db="EMBL/GenBank/DDBJ databases">
        <title>Phylogeny of dyella-like bacteria.</title>
        <authorList>
            <person name="Fu J."/>
        </authorList>
    </citation>
    <scope>NUCLEOTIDE SEQUENCE [LARGE SCALE GENOMIC DNA]</scope>
    <source>
        <strain evidence="2 3">THG-B117</strain>
    </source>
</reference>
<dbReference type="Pfam" id="PF22557">
    <property type="entry name" value="DuOB"/>
    <property type="match status" value="1"/>
</dbReference>
<evidence type="ECO:0000313" key="2">
    <source>
        <dbReference type="EMBL" id="MBM7120218.1"/>
    </source>
</evidence>
<proteinExistence type="predicted"/>
<organism evidence="2 3">
    <name type="scientific">Dyella kyungheensis</name>
    <dbReference type="NCBI Taxonomy" id="1242174"/>
    <lineage>
        <taxon>Bacteria</taxon>
        <taxon>Pseudomonadati</taxon>
        <taxon>Pseudomonadota</taxon>
        <taxon>Gammaproteobacteria</taxon>
        <taxon>Lysobacterales</taxon>
        <taxon>Rhodanobacteraceae</taxon>
        <taxon>Dyella</taxon>
    </lineage>
</organism>
<dbReference type="InterPro" id="IPR054335">
    <property type="entry name" value="DuOB_dom"/>
</dbReference>
<gene>
    <name evidence="2" type="ORF">ISP20_03510</name>
</gene>
<comment type="caution">
    <text evidence="2">The sequence shown here is derived from an EMBL/GenBank/DDBJ whole genome shotgun (WGS) entry which is preliminary data.</text>
</comment>
<protein>
    <recommendedName>
        <fullName evidence="1">Dual OB-containing domain-containing protein</fullName>
    </recommendedName>
</protein>
<feature type="domain" description="Dual OB-containing" evidence="1">
    <location>
        <begin position="4"/>
        <end position="221"/>
    </location>
</feature>
<dbReference type="RefSeq" id="WP_204634687.1">
    <property type="nucleotide sequence ID" value="NZ_JADIKC010000002.1"/>
</dbReference>
<keyword evidence="3" id="KW-1185">Reference proteome</keyword>